<name>A0A7J7K7J7_BUGNE</name>
<dbReference type="EMBL" id="VXIV02001129">
    <property type="protein sequence ID" value="KAF6034207.1"/>
    <property type="molecule type" value="Genomic_DNA"/>
</dbReference>
<protein>
    <submittedName>
        <fullName evidence="2">Uncharacterized protein</fullName>
    </submittedName>
</protein>
<accession>A0A7J7K7J7</accession>
<evidence type="ECO:0000256" key="1">
    <source>
        <dbReference type="SAM" id="MobiDB-lite"/>
    </source>
</evidence>
<dbReference type="AlphaFoldDB" id="A0A7J7K7J7"/>
<reference evidence="2" key="1">
    <citation type="submission" date="2020-06" db="EMBL/GenBank/DDBJ databases">
        <title>Draft genome of Bugula neritina, a colonial animal packing powerful symbionts and potential medicines.</title>
        <authorList>
            <person name="Rayko M."/>
        </authorList>
    </citation>
    <scope>NUCLEOTIDE SEQUENCE [LARGE SCALE GENOMIC DNA]</scope>
    <source>
        <strain evidence="2">Kwan_BN1</strain>
    </source>
</reference>
<evidence type="ECO:0000313" key="2">
    <source>
        <dbReference type="EMBL" id="KAF6034207.1"/>
    </source>
</evidence>
<proteinExistence type="predicted"/>
<gene>
    <name evidence="2" type="ORF">EB796_007488</name>
</gene>
<feature type="region of interest" description="Disordered" evidence="1">
    <location>
        <begin position="23"/>
        <end position="51"/>
    </location>
</feature>
<sequence length="70" mass="8053">MLLAARKDDAKDFMLYTQRPDDHMSASISSNRSVDDLDPKSHSVRPSHNMMPFQKVGTPYLRLLIYDKSL</sequence>
<comment type="caution">
    <text evidence="2">The sequence shown here is derived from an EMBL/GenBank/DDBJ whole genome shotgun (WGS) entry which is preliminary data.</text>
</comment>
<dbReference type="Proteomes" id="UP000593567">
    <property type="component" value="Unassembled WGS sequence"/>
</dbReference>
<keyword evidence="3" id="KW-1185">Reference proteome</keyword>
<evidence type="ECO:0000313" key="3">
    <source>
        <dbReference type="Proteomes" id="UP000593567"/>
    </source>
</evidence>
<organism evidence="2 3">
    <name type="scientific">Bugula neritina</name>
    <name type="common">Brown bryozoan</name>
    <name type="synonym">Sertularia neritina</name>
    <dbReference type="NCBI Taxonomy" id="10212"/>
    <lineage>
        <taxon>Eukaryota</taxon>
        <taxon>Metazoa</taxon>
        <taxon>Spiralia</taxon>
        <taxon>Lophotrochozoa</taxon>
        <taxon>Bryozoa</taxon>
        <taxon>Gymnolaemata</taxon>
        <taxon>Cheilostomatida</taxon>
        <taxon>Flustrina</taxon>
        <taxon>Buguloidea</taxon>
        <taxon>Bugulidae</taxon>
        <taxon>Bugula</taxon>
    </lineage>
</organism>